<comment type="function">
    <text evidence="1">May be involved in 20S pre-rRNA processing.</text>
</comment>
<evidence type="ECO:0000313" key="6">
    <source>
        <dbReference type="EMBL" id="CEK61589.1"/>
    </source>
</evidence>
<feature type="compositionally biased region" description="Acidic residues" evidence="5">
    <location>
        <begin position="136"/>
        <end position="150"/>
    </location>
</feature>
<protein>
    <recommendedName>
        <fullName evidence="3">Pre-rRNA-processing protein TSR2 homolog</fullName>
    </recommendedName>
</protein>
<feature type="region of interest" description="Disordered" evidence="5">
    <location>
        <begin position="127"/>
        <end position="204"/>
    </location>
</feature>
<keyword evidence="4" id="KW-0698">rRNA processing</keyword>
<comment type="similarity">
    <text evidence="2">Belongs to the TSR2 family.</text>
</comment>
<sequence length="204" mass="22931">SPVLSVIIFNKMAASSRSMFGNAISHVLNSWSALQLAVEHQFGGADSRAKAEWMVFAIESWFRENNDIESYELEDFLEEVLNAEFDLKVEDGSIPEISRLICLFFRLCQENRVEEIQSRLQALPKPSLQNCQHGEDDTDDDIDSNFEEEPTASSTSSTFVHQQHATVASSQSTTSSGGMDEMEVSEEKVTEEDGWKVISRGKRK</sequence>
<evidence type="ECO:0000256" key="1">
    <source>
        <dbReference type="ARBA" id="ARBA00002210"/>
    </source>
</evidence>
<reference evidence="6" key="1">
    <citation type="submission" date="2014-12" db="EMBL/GenBank/DDBJ databases">
        <title>Insight into the proteome of Arion vulgaris.</title>
        <authorList>
            <person name="Aradska J."/>
            <person name="Bulat T."/>
            <person name="Smidak R."/>
            <person name="Sarate P."/>
            <person name="Gangsoo J."/>
            <person name="Sialana F."/>
            <person name="Bilban M."/>
            <person name="Lubec G."/>
        </authorList>
    </citation>
    <scope>NUCLEOTIDE SEQUENCE</scope>
    <source>
        <tissue evidence="6">Skin</tissue>
    </source>
</reference>
<dbReference type="Pfam" id="PF10273">
    <property type="entry name" value="WGG"/>
    <property type="match status" value="1"/>
</dbReference>
<feature type="non-terminal residue" evidence="6">
    <location>
        <position position="1"/>
    </location>
</feature>
<dbReference type="GO" id="GO:0006364">
    <property type="term" value="P:rRNA processing"/>
    <property type="evidence" value="ECO:0007669"/>
    <property type="project" value="UniProtKB-KW"/>
</dbReference>
<evidence type="ECO:0000256" key="2">
    <source>
        <dbReference type="ARBA" id="ARBA00006524"/>
    </source>
</evidence>
<gene>
    <name evidence="6" type="primary">ORF42678</name>
</gene>
<feature type="compositionally biased region" description="Basic and acidic residues" evidence="5">
    <location>
        <begin position="185"/>
        <end position="195"/>
    </location>
</feature>
<proteinExistence type="inferred from homology"/>
<name>A0A0B6YZ19_9EUPU</name>
<dbReference type="PANTHER" id="PTHR21250">
    <property type="entry name" value="PRE-RRNA-PROCESSING PROTEIN TSR2 HOMOLOG"/>
    <property type="match status" value="1"/>
</dbReference>
<organism evidence="6">
    <name type="scientific">Arion vulgaris</name>
    <dbReference type="NCBI Taxonomy" id="1028688"/>
    <lineage>
        <taxon>Eukaryota</taxon>
        <taxon>Metazoa</taxon>
        <taxon>Spiralia</taxon>
        <taxon>Lophotrochozoa</taxon>
        <taxon>Mollusca</taxon>
        <taxon>Gastropoda</taxon>
        <taxon>Heterobranchia</taxon>
        <taxon>Euthyneura</taxon>
        <taxon>Panpulmonata</taxon>
        <taxon>Eupulmonata</taxon>
        <taxon>Stylommatophora</taxon>
        <taxon>Helicina</taxon>
        <taxon>Arionoidea</taxon>
        <taxon>Arionidae</taxon>
        <taxon>Arion</taxon>
    </lineage>
</organism>
<evidence type="ECO:0000256" key="5">
    <source>
        <dbReference type="SAM" id="MobiDB-lite"/>
    </source>
</evidence>
<accession>A0A0B6YZ19</accession>
<feature type="compositionally biased region" description="Low complexity" evidence="5">
    <location>
        <begin position="151"/>
        <end position="176"/>
    </location>
</feature>
<evidence type="ECO:0000256" key="4">
    <source>
        <dbReference type="ARBA" id="ARBA00022552"/>
    </source>
</evidence>
<dbReference type="AlphaFoldDB" id="A0A0B6YZ19"/>
<dbReference type="EMBL" id="HACG01014724">
    <property type="protein sequence ID" value="CEK61589.1"/>
    <property type="molecule type" value="Transcribed_RNA"/>
</dbReference>
<dbReference type="InterPro" id="IPR019398">
    <property type="entry name" value="Pre-rRNA_process_TSR2"/>
</dbReference>
<evidence type="ECO:0000256" key="3">
    <source>
        <dbReference type="ARBA" id="ARBA00017551"/>
    </source>
</evidence>